<evidence type="ECO:0000313" key="1">
    <source>
        <dbReference type="EMBL" id="OEU22572.1"/>
    </source>
</evidence>
<accession>A0A1E7FWP4</accession>
<sequence>MMEEFATTFVETTLMEHAKFANYLMLSSHLLANPEWDVDGVMGEGDLMGVTVELRDTNINLHYFQQTCDSIIRGRKLTNDAPDRSILEIDEQENLASFAPLGMRTRVVNQVVDKLLEVALDINGVTPDIWLKGANVFARDVYGLVGSDCDIPAVNRLLEVTRVMTMDYERFSLLSNALCDLMGSDGFIDIEELTADTTLREEATSMLKAKNISYPLDAISILNRRRS</sequence>
<name>A0A1E7FWP4_9STRA</name>
<organism evidence="1 2">
    <name type="scientific">Fragilariopsis cylindrus CCMP1102</name>
    <dbReference type="NCBI Taxonomy" id="635003"/>
    <lineage>
        <taxon>Eukaryota</taxon>
        <taxon>Sar</taxon>
        <taxon>Stramenopiles</taxon>
        <taxon>Ochrophyta</taxon>
        <taxon>Bacillariophyta</taxon>
        <taxon>Bacillariophyceae</taxon>
        <taxon>Bacillariophycidae</taxon>
        <taxon>Bacillariales</taxon>
        <taxon>Bacillariaceae</taxon>
        <taxon>Fragilariopsis</taxon>
    </lineage>
</organism>
<evidence type="ECO:0000313" key="2">
    <source>
        <dbReference type="Proteomes" id="UP000095751"/>
    </source>
</evidence>
<dbReference type="InParanoid" id="A0A1E7FWP4"/>
<dbReference type="AlphaFoldDB" id="A0A1E7FWP4"/>
<dbReference type="KEGG" id="fcy:FRACYDRAFT_267322"/>
<keyword evidence="2" id="KW-1185">Reference proteome</keyword>
<gene>
    <name evidence="1" type="ORF">FRACYDRAFT_267322</name>
</gene>
<proteinExistence type="predicted"/>
<reference evidence="1 2" key="1">
    <citation type="submission" date="2016-09" db="EMBL/GenBank/DDBJ databases">
        <title>Extensive genetic diversity and differential bi-allelic expression allows diatom success in the polar Southern Ocean.</title>
        <authorList>
            <consortium name="DOE Joint Genome Institute"/>
            <person name="Mock T."/>
            <person name="Otillar R.P."/>
            <person name="Strauss J."/>
            <person name="Dupont C."/>
            <person name="Frickenhaus S."/>
            <person name="Maumus F."/>
            <person name="Mcmullan M."/>
            <person name="Sanges R."/>
            <person name="Schmutz J."/>
            <person name="Toseland A."/>
            <person name="Valas R."/>
            <person name="Veluchamy A."/>
            <person name="Ward B.J."/>
            <person name="Allen A."/>
            <person name="Barry K."/>
            <person name="Falciatore A."/>
            <person name="Ferrante M."/>
            <person name="Fortunato A.E."/>
            <person name="Gloeckner G."/>
            <person name="Gruber A."/>
            <person name="Hipkin R."/>
            <person name="Janech M."/>
            <person name="Kroth P."/>
            <person name="Leese F."/>
            <person name="Lindquist E."/>
            <person name="Lyon B.R."/>
            <person name="Martin J."/>
            <person name="Mayer C."/>
            <person name="Parker M."/>
            <person name="Quesneville H."/>
            <person name="Raymond J."/>
            <person name="Uhlig C."/>
            <person name="Valentin K.U."/>
            <person name="Worden A.Z."/>
            <person name="Armbrust E.V."/>
            <person name="Bowler C."/>
            <person name="Green B."/>
            <person name="Moulton V."/>
            <person name="Van Oosterhout C."/>
            <person name="Grigoriev I."/>
        </authorList>
    </citation>
    <scope>NUCLEOTIDE SEQUENCE [LARGE SCALE GENOMIC DNA]</scope>
    <source>
        <strain evidence="1 2">CCMP1102</strain>
    </source>
</reference>
<dbReference type="OrthoDB" id="46742at2759"/>
<protein>
    <submittedName>
        <fullName evidence="1">Uncharacterized protein</fullName>
    </submittedName>
</protein>
<dbReference type="EMBL" id="KV784353">
    <property type="protein sequence ID" value="OEU22572.1"/>
    <property type="molecule type" value="Genomic_DNA"/>
</dbReference>
<dbReference type="Proteomes" id="UP000095751">
    <property type="component" value="Unassembled WGS sequence"/>
</dbReference>